<gene>
    <name evidence="1" type="ORF">EXN66_Car008743</name>
</gene>
<sequence>MRLISTRRWVGNLLNTFLHNGPAVAEIWEKAHTLTHNDKLTKVCSAQVTQRNAQ</sequence>
<reference evidence="2" key="2">
    <citation type="submission" date="2019-02" db="EMBL/GenBank/DDBJ databases">
        <title>Opniocepnalus argus Var Kimnra genome.</title>
        <authorList>
            <person name="Zhou C."/>
            <person name="Xiao S."/>
        </authorList>
    </citation>
    <scope>NUCLEOTIDE SEQUENCE [LARGE SCALE GENOMIC DNA]</scope>
</reference>
<dbReference type="EMBL" id="CM015719">
    <property type="protein sequence ID" value="KAF3693067.1"/>
    <property type="molecule type" value="Genomic_DNA"/>
</dbReference>
<keyword evidence="2" id="KW-1185">Reference proteome</keyword>
<evidence type="ECO:0000313" key="1">
    <source>
        <dbReference type="EMBL" id="KAF3693067.1"/>
    </source>
</evidence>
<proteinExistence type="predicted"/>
<protein>
    <submittedName>
        <fullName evidence="1">Uncharacterized protein</fullName>
    </submittedName>
</protein>
<name>A0A6G1PS73_CHAAH</name>
<dbReference type="Proteomes" id="UP000503349">
    <property type="component" value="Chromosome 8"/>
</dbReference>
<evidence type="ECO:0000313" key="2">
    <source>
        <dbReference type="Proteomes" id="UP000503349"/>
    </source>
</evidence>
<reference evidence="1 2" key="1">
    <citation type="submission" date="2019-02" db="EMBL/GenBank/DDBJ databases">
        <title>Opniocepnalus argus genome.</title>
        <authorList>
            <person name="Zhou C."/>
            <person name="Xiao S."/>
        </authorList>
    </citation>
    <scope>NUCLEOTIDE SEQUENCE [LARGE SCALE GENOMIC DNA]</scope>
    <source>
        <strain evidence="1">OARG1902GOOAL</strain>
        <tissue evidence="1">Muscle</tissue>
    </source>
</reference>
<dbReference type="AlphaFoldDB" id="A0A6G1PS73"/>
<accession>A0A6G1PS73</accession>
<organism evidence="1 2">
    <name type="scientific">Channa argus</name>
    <name type="common">Northern snakehead</name>
    <name type="synonym">Ophicephalus argus</name>
    <dbReference type="NCBI Taxonomy" id="215402"/>
    <lineage>
        <taxon>Eukaryota</taxon>
        <taxon>Metazoa</taxon>
        <taxon>Chordata</taxon>
        <taxon>Craniata</taxon>
        <taxon>Vertebrata</taxon>
        <taxon>Euteleostomi</taxon>
        <taxon>Actinopterygii</taxon>
        <taxon>Neopterygii</taxon>
        <taxon>Teleostei</taxon>
        <taxon>Neoteleostei</taxon>
        <taxon>Acanthomorphata</taxon>
        <taxon>Anabantaria</taxon>
        <taxon>Anabantiformes</taxon>
        <taxon>Channoidei</taxon>
        <taxon>Channidae</taxon>
        <taxon>Channa</taxon>
    </lineage>
</organism>